<sequence>MNIKYITKYSKKYKDTTSSSKCRLDKYVRKNTKPKTIDPIISSFILVVPKYNMREAAAAEKDEKAKKNAKTLHFIPKSRKTLSITACRNKTINGNSWIDAGTLSGKAMLNTLAALRMPNIFVNNSDSMRTKFFFAGWKKRHFERSNMIIAMYKKAIIE</sequence>
<protein>
    <submittedName>
        <fullName evidence="1">Uncharacterized protein</fullName>
    </submittedName>
</protein>
<gene>
    <name evidence="1" type="ORF">MHBO_004136</name>
</gene>
<dbReference type="EMBL" id="JBDODL010003248">
    <property type="protein sequence ID" value="MES1922619.1"/>
    <property type="molecule type" value="Genomic_DNA"/>
</dbReference>
<evidence type="ECO:0000313" key="1">
    <source>
        <dbReference type="EMBL" id="MES1922619.1"/>
    </source>
</evidence>
<dbReference type="Proteomes" id="UP001439008">
    <property type="component" value="Unassembled WGS sequence"/>
</dbReference>
<evidence type="ECO:0000313" key="2">
    <source>
        <dbReference type="Proteomes" id="UP001439008"/>
    </source>
</evidence>
<organism evidence="1 2">
    <name type="scientific">Bonamia ostreae</name>
    <dbReference type="NCBI Taxonomy" id="126728"/>
    <lineage>
        <taxon>Eukaryota</taxon>
        <taxon>Sar</taxon>
        <taxon>Rhizaria</taxon>
        <taxon>Endomyxa</taxon>
        <taxon>Ascetosporea</taxon>
        <taxon>Haplosporida</taxon>
        <taxon>Bonamia</taxon>
    </lineage>
</organism>
<reference evidence="1 2" key="1">
    <citation type="journal article" date="2024" name="BMC Biol.">
        <title>Comparative genomics of Ascetosporea gives new insight into the evolutionary basis for animal parasitism in Rhizaria.</title>
        <authorList>
            <person name="Hiltunen Thoren M."/>
            <person name="Onut-Brannstrom I."/>
            <person name="Alfjorden A."/>
            <person name="Peckova H."/>
            <person name="Swords F."/>
            <person name="Hooper C."/>
            <person name="Holzer A.S."/>
            <person name="Bass D."/>
            <person name="Burki F."/>
        </authorList>
    </citation>
    <scope>NUCLEOTIDE SEQUENCE [LARGE SCALE GENOMIC DNA]</scope>
    <source>
        <strain evidence="1">20-A016</strain>
    </source>
</reference>
<keyword evidence="2" id="KW-1185">Reference proteome</keyword>
<proteinExistence type="predicted"/>
<comment type="caution">
    <text evidence="1">The sequence shown here is derived from an EMBL/GenBank/DDBJ whole genome shotgun (WGS) entry which is preliminary data.</text>
</comment>
<name>A0ABV2AT15_9EUKA</name>
<accession>A0ABV2AT15</accession>